<evidence type="ECO:0000256" key="1">
    <source>
        <dbReference type="ARBA" id="ARBA00004236"/>
    </source>
</evidence>
<dbReference type="InterPro" id="IPR032675">
    <property type="entry name" value="LRR_dom_sf"/>
</dbReference>
<name>A0ABD2NME4_9CUCU</name>
<dbReference type="PANTHER" id="PTHR24366">
    <property type="entry name" value="IG(IMMUNOGLOBULIN) AND LRR(LEUCINE RICH REPEAT) DOMAINS"/>
    <property type="match status" value="1"/>
</dbReference>
<dbReference type="GO" id="GO:0048468">
    <property type="term" value="P:cell development"/>
    <property type="evidence" value="ECO:0007669"/>
    <property type="project" value="UniProtKB-ARBA"/>
</dbReference>
<evidence type="ECO:0000313" key="8">
    <source>
        <dbReference type="Proteomes" id="UP001516400"/>
    </source>
</evidence>
<evidence type="ECO:0000256" key="2">
    <source>
        <dbReference type="ARBA" id="ARBA00022475"/>
    </source>
</evidence>
<dbReference type="Pfam" id="PF13516">
    <property type="entry name" value="LRR_6"/>
    <property type="match status" value="1"/>
</dbReference>
<accession>A0ABD2NME4</accession>
<dbReference type="InterPro" id="IPR003591">
    <property type="entry name" value="Leu-rich_rpt_typical-subtyp"/>
</dbReference>
<protein>
    <recommendedName>
        <fullName evidence="9">Chaoptin</fullName>
    </recommendedName>
</protein>
<evidence type="ECO:0000256" key="3">
    <source>
        <dbReference type="ARBA" id="ARBA00022614"/>
    </source>
</evidence>
<dbReference type="PANTHER" id="PTHR24366:SF171">
    <property type="entry name" value="LEUCINE RICH REPEAT NEURONAL 4"/>
    <property type="match status" value="1"/>
</dbReference>
<keyword evidence="6" id="KW-0472">Membrane</keyword>
<reference evidence="7 8" key="1">
    <citation type="journal article" date="2021" name="BMC Biol.">
        <title>Horizontally acquired antibacterial genes associated with adaptive radiation of ladybird beetles.</title>
        <authorList>
            <person name="Li H.S."/>
            <person name="Tang X.F."/>
            <person name="Huang Y.H."/>
            <person name="Xu Z.Y."/>
            <person name="Chen M.L."/>
            <person name="Du X.Y."/>
            <person name="Qiu B.Y."/>
            <person name="Chen P.T."/>
            <person name="Zhang W."/>
            <person name="Slipinski A."/>
            <person name="Escalona H.E."/>
            <person name="Waterhouse R.M."/>
            <person name="Zwick A."/>
            <person name="Pang H."/>
        </authorList>
    </citation>
    <scope>NUCLEOTIDE SEQUENCE [LARGE SCALE GENOMIC DNA]</scope>
    <source>
        <strain evidence="7">SYSU2018</strain>
    </source>
</reference>
<dbReference type="SMART" id="SM00365">
    <property type="entry name" value="LRR_SD22"/>
    <property type="match status" value="7"/>
</dbReference>
<dbReference type="SUPFAM" id="SSF52058">
    <property type="entry name" value="L domain-like"/>
    <property type="match status" value="1"/>
</dbReference>
<sequence>MMWLSFAESKETEILKYPPCFFNNFCRCSKSIPDLGIVHCEKVHLPRIPESINISKVFKLHLIDNGLRTIEPYFLQSTGLYKIEISNNPLYVIPDEAFMGLGRSLWELDLSYNHLTVVPTRAMKYLQKLKLLDLTGNDIIRITPENWRGLSSTLQKLILAENSITNLPMDLFSGLNELESIDLTGNNLKEIDPSVFRDGMEKLANLLLGHNQLGAIPYQAVSPLKKLKVLDLSFNKIRSMTPATEIGVQNINYNFVLNLDELRLEYNQIAELDPMSFRMFNILNRTYLDGNHFANVEENAFRSAKIRELYMRRCGMTEISPMAFEGLEDYLEILDMSGNDLKELPVDLFSRLVLLRSLSLGDNDLKHLNAVESFNGFLFTLNQLDLTGRQNTVSSLQDLRRLKNLRFLSLSKINKNALGPDDFKEFGVDLEKLDIVHGGLQTIQNNAFRYVHGLRRIDFSENGINNIEPNAFYDIGHSLISLKLSHGLSSNMQNIPSESLKQLTNLKELDLSNNKLKNVPDTSFHFLKKLVILELQDNNIENLQKGTFQ</sequence>
<dbReference type="PRINTS" id="PR00019">
    <property type="entry name" value="LEURICHRPT"/>
</dbReference>
<keyword evidence="4" id="KW-0732">Signal</keyword>
<comment type="subcellular location">
    <subcellularLocation>
        <location evidence="1">Cell membrane</location>
    </subcellularLocation>
</comment>
<evidence type="ECO:0008006" key="9">
    <source>
        <dbReference type="Google" id="ProtNLM"/>
    </source>
</evidence>
<keyword evidence="3" id="KW-0433">Leucine-rich repeat</keyword>
<dbReference type="Pfam" id="PF13306">
    <property type="entry name" value="LRR_5"/>
    <property type="match status" value="1"/>
</dbReference>
<dbReference type="SMART" id="SM00364">
    <property type="entry name" value="LRR_BAC"/>
    <property type="match status" value="5"/>
</dbReference>
<evidence type="ECO:0000256" key="5">
    <source>
        <dbReference type="ARBA" id="ARBA00022737"/>
    </source>
</evidence>
<feature type="non-terminal residue" evidence="7">
    <location>
        <position position="549"/>
    </location>
</feature>
<evidence type="ECO:0000256" key="4">
    <source>
        <dbReference type="ARBA" id="ARBA00022729"/>
    </source>
</evidence>
<dbReference type="Pfam" id="PF13855">
    <property type="entry name" value="LRR_8"/>
    <property type="match status" value="3"/>
</dbReference>
<dbReference type="SMART" id="SM00369">
    <property type="entry name" value="LRR_TYP"/>
    <property type="match status" value="14"/>
</dbReference>
<gene>
    <name evidence="7" type="ORF">HHI36_017010</name>
</gene>
<proteinExistence type="predicted"/>
<organism evidence="7 8">
    <name type="scientific">Cryptolaemus montrouzieri</name>
    <dbReference type="NCBI Taxonomy" id="559131"/>
    <lineage>
        <taxon>Eukaryota</taxon>
        <taxon>Metazoa</taxon>
        <taxon>Ecdysozoa</taxon>
        <taxon>Arthropoda</taxon>
        <taxon>Hexapoda</taxon>
        <taxon>Insecta</taxon>
        <taxon>Pterygota</taxon>
        <taxon>Neoptera</taxon>
        <taxon>Endopterygota</taxon>
        <taxon>Coleoptera</taxon>
        <taxon>Polyphaga</taxon>
        <taxon>Cucujiformia</taxon>
        <taxon>Coccinelloidea</taxon>
        <taxon>Coccinellidae</taxon>
        <taxon>Scymninae</taxon>
        <taxon>Scymnini</taxon>
        <taxon>Cryptolaemus</taxon>
    </lineage>
</organism>
<dbReference type="Proteomes" id="UP001516400">
    <property type="component" value="Unassembled WGS sequence"/>
</dbReference>
<dbReference type="AlphaFoldDB" id="A0ABD2NME4"/>
<dbReference type="Gene3D" id="3.80.10.10">
    <property type="entry name" value="Ribonuclease Inhibitor"/>
    <property type="match status" value="4"/>
</dbReference>
<dbReference type="InterPro" id="IPR026906">
    <property type="entry name" value="LRR_5"/>
</dbReference>
<comment type="caution">
    <text evidence="7">The sequence shown here is derived from an EMBL/GenBank/DDBJ whole genome shotgun (WGS) entry which is preliminary data.</text>
</comment>
<evidence type="ECO:0000256" key="6">
    <source>
        <dbReference type="ARBA" id="ARBA00023136"/>
    </source>
</evidence>
<dbReference type="EMBL" id="JABFTP020000124">
    <property type="protein sequence ID" value="KAL3279500.1"/>
    <property type="molecule type" value="Genomic_DNA"/>
</dbReference>
<keyword evidence="8" id="KW-1185">Reference proteome</keyword>
<dbReference type="SUPFAM" id="SSF52047">
    <property type="entry name" value="RNI-like"/>
    <property type="match status" value="1"/>
</dbReference>
<dbReference type="GO" id="GO:0005886">
    <property type="term" value="C:plasma membrane"/>
    <property type="evidence" value="ECO:0007669"/>
    <property type="project" value="UniProtKB-SubCell"/>
</dbReference>
<dbReference type="FunFam" id="3.80.10.10:FF:001167">
    <property type="entry name" value="Chaoptin"/>
    <property type="match status" value="1"/>
</dbReference>
<dbReference type="InterPro" id="IPR001611">
    <property type="entry name" value="Leu-rich_rpt"/>
</dbReference>
<keyword evidence="2" id="KW-1003">Cell membrane</keyword>
<dbReference type="PROSITE" id="PS51450">
    <property type="entry name" value="LRR"/>
    <property type="match status" value="3"/>
</dbReference>
<evidence type="ECO:0000313" key="7">
    <source>
        <dbReference type="EMBL" id="KAL3279500.1"/>
    </source>
</evidence>
<keyword evidence="5" id="KW-0677">Repeat</keyword>